<comment type="caution">
    <text evidence="1">The sequence shown here is derived from an EMBL/GenBank/DDBJ whole genome shotgun (WGS) entry which is preliminary data.</text>
</comment>
<sequence length="67" mass="7173">MNEYTVRIGLDRYVSRCSQGSSLSPRALPHWLGPSMVGNVYPPNTSLGGGEPPDKAGLTASIVSLWK</sequence>
<name>A0A5B7J004_PORTR</name>
<organism evidence="1 2">
    <name type="scientific">Portunus trituberculatus</name>
    <name type="common">Swimming crab</name>
    <name type="synonym">Neptunus trituberculatus</name>
    <dbReference type="NCBI Taxonomy" id="210409"/>
    <lineage>
        <taxon>Eukaryota</taxon>
        <taxon>Metazoa</taxon>
        <taxon>Ecdysozoa</taxon>
        <taxon>Arthropoda</taxon>
        <taxon>Crustacea</taxon>
        <taxon>Multicrustacea</taxon>
        <taxon>Malacostraca</taxon>
        <taxon>Eumalacostraca</taxon>
        <taxon>Eucarida</taxon>
        <taxon>Decapoda</taxon>
        <taxon>Pleocyemata</taxon>
        <taxon>Brachyura</taxon>
        <taxon>Eubrachyura</taxon>
        <taxon>Portunoidea</taxon>
        <taxon>Portunidae</taxon>
        <taxon>Portuninae</taxon>
        <taxon>Portunus</taxon>
    </lineage>
</organism>
<evidence type="ECO:0000313" key="1">
    <source>
        <dbReference type="EMBL" id="MPC91131.1"/>
    </source>
</evidence>
<accession>A0A5B7J004</accession>
<dbReference type="Proteomes" id="UP000324222">
    <property type="component" value="Unassembled WGS sequence"/>
</dbReference>
<proteinExistence type="predicted"/>
<protein>
    <submittedName>
        <fullName evidence="1">Uncharacterized protein</fullName>
    </submittedName>
</protein>
<dbReference type="AlphaFoldDB" id="A0A5B7J004"/>
<gene>
    <name evidence="1" type="ORF">E2C01_086148</name>
</gene>
<reference evidence="1 2" key="1">
    <citation type="submission" date="2019-05" db="EMBL/GenBank/DDBJ databases">
        <title>Another draft genome of Portunus trituberculatus and its Hox gene families provides insights of decapod evolution.</title>
        <authorList>
            <person name="Jeong J.-H."/>
            <person name="Song I."/>
            <person name="Kim S."/>
            <person name="Choi T."/>
            <person name="Kim D."/>
            <person name="Ryu S."/>
            <person name="Kim W."/>
        </authorList>
    </citation>
    <scope>NUCLEOTIDE SEQUENCE [LARGE SCALE GENOMIC DNA]</scope>
    <source>
        <tissue evidence="1">Muscle</tissue>
    </source>
</reference>
<dbReference type="EMBL" id="VSRR010086689">
    <property type="protein sequence ID" value="MPC91131.1"/>
    <property type="molecule type" value="Genomic_DNA"/>
</dbReference>
<evidence type="ECO:0000313" key="2">
    <source>
        <dbReference type="Proteomes" id="UP000324222"/>
    </source>
</evidence>
<keyword evidence="2" id="KW-1185">Reference proteome</keyword>